<dbReference type="Pfam" id="PF23562">
    <property type="entry name" value="AMP-binding_C_3"/>
    <property type="match status" value="1"/>
</dbReference>
<evidence type="ECO:0000313" key="4">
    <source>
        <dbReference type="EMBL" id="CAA9368407.1"/>
    </source>
</evidence>
<dbReference type="GO" id="GO:0004467">
    <property type="term" value="F:long-chain fatty acid-CoA ligase activity"/>
    <property type="evidence" value="ECO:0007669"/>
    <property type="project" value="UniProtKB-EC"/>
</dbReference>
<feature type="domain" description="AMP-dependent synthetase/ligase" evidence="3">
    <location>
        <begin position="41"/>
        <end position="458"/>
    </location>
</feature>
<dbReference type="EMBL" id="CADCUI010000091">
    <property type="protein sequence ID" value="CAA9368407.1"/>
    <property type="molecule type" value="Genomic_DNA"/>
</dbReference>
<evidence type="ECO:0000256" key="2">
    <source>
        <dbReference type="ARBA" id="ARBA00022840"/>
    </source>
</evidence>
<dbReference type="AlphaFoldDB" id="A0A6J4MTN0"/>
<organism evidence="4">
    <name type="scientific">uncultured Nocardioidaceae bacterium</name>
    <dbReference type="NCBI Taxonomy" id="253824"/>
    <lineage>
        <taxon>Bacteria</taxon>
        <taxon>Bacillati</taxon>
        <taxon>Actinomycetota</taxon>
        <taxon>Actinomycetes</taxon>
        <taxon>Propionibacteriales</taxon>
        <taxon>Nocardioidaceae</taxon>
        <taxon>environmental samples</taxon>
    </lineage>
</organism>
<dbReference type="InterPro" id="IPR000873">
    <property type="entry name" value="AMP-dep_synth/lig_dom"/>
</dbReference>
<dbReference type="InterPro" id="IPR042099">
    <property type="entry name" value="ANL_N_sf"/>
</dbReference>
<dbReference type="Gene3D" id="3.40.50.12780">
    <property type="entry name" value="N-terminal domain of ligase-like"/>
    <property type="match status" value="1"/>
</dbReference>
<dbReference type="InterPro" id="IPR020845">
    <property type="entry name" value="AMP-binding_CS"/>
</dbReference>
<dbReference type="GO" id="GO:0005524">
    <property type="term" value="F:ATP binding"/>
    <property type="evidence" value="ECO:0007669"/>
    <property type="project" value="UniProtKB-KW"/>
</dbReference>
<keyword evidence="2" id="KW-0067">ATP-binding</keyword>
<dbReference type="PROSITE" id="PS00455">
    <property type="entry name" value="AMP_BINDING"/>
    <property type="match status" value="1"/>
</dbReference>
<protein>
    <submittedName>
        <fullName evidence="4">Long-chain-fatty-acid--CoA ligase</fullName>
        <ecNumber evidence="4">6.2.1.3</ecNumber>
    </submittedName>
</protein>
<evidence type="ECO:0000256" key="1">
    <source>
        <dbReference type="ARBA" id="ARBA00022741"/>
    </source>
</evidence>
<proteinExistence type="predicted"/>
<accession>A0A6J4MTN0</accession>
<evidence type="ECO:0000259" key="3">
    <source>
        <dbReference type="Pfam" id="PF00501"/>
    </source>
</evidence>
<reference evidence="4" key="1">
    <citation type="submission" date="2020-02" db="EMBL/GenBank/DDBJ databases">
        <authorList>
            <person name="Meier V. D."/>
        </authorList>
    </citation>
    <scope>NUCLEOTIDE SEQUENCE</scope>
    <source>
        <strain evidence="4">AVDCRST_MAG34</strain>
    </source>
</reference>
<dbReference type="CDD" id="cd05907">
    <property type="entry name" value="VL_LC_FACS_like"/>
    <property type="match status" value="1"/>
</dbReference>
<keyword evidence="1" id="KW-0547">Nucleotide-binding</keyword>
<dbReference type="Pfam" id="PF00501">
    <property type="entry name" value="AMP-binding"/>
    <property type="match status" value="1"/>
</dbReference>
<dbReference type="PANTHER" id="PTHR43272:SF33">
    <property type="entry name" value="AMP-BINDING DOMAIN-CONTAINING PROTEIN-RELATED"/>
    <property type="match status" value="1"/>
</dbReference>
<sequence length="630" mass="69436">MAPRDARSRRDIEEVCRLSPVARDLTAVEQRPATIGEQFLQRVRSSGDREAYRYPVGDRWESLSWAETGEKVSRLAAGLVALGIEPEQRVGIASGTRVEWILADLAILCAGAATTTVYPSTIADDVGYILADSECRIVFAEDDTQVAKLRENRAELPMLGKVVTFDPATRSEGDTADGDWVIGLDDLERLGADLLAQEPTVVETRITKTSGDSLATLIYTSGTTGRPKGVRLRHSSWTYEGAAVEALDILSQDDLQYLWLPMAHSFGKVLLSTQLACGFATAVDGRVDKLIENLAVVKPTFMGAAPRIFEKAHGRIVTMQKQEGGAKEKIFNAAFSVGFKVKRLQEQGKSVPLPLRAQHALFDRLVFSKIRDRFGGRVRFFISGAAALNREVAEWFHVAGILILEGYGLTETSAGSLVNHPDDYRFGTVGLVFPGSEVKIADDGEVLIKGPGVMEGYHNMPEATQETLVDGWLHTGDIGDFDGQHLRITDRKKDLFKTSGGKYIAPSAIESQFKAICPLASQFLVHGAERNYCVALITLDPDAVASWAQHEGRTGMAYEEIVTLAEVEKVVEGYVGELNKRLNRWESIKKWVILDHDLTVESGELTPSMKVKRRVVEDNYRDKIEAMYDS</sequence>
<name>A0A6J4MTN0_9ACTN</name>
<dbReference type="SUPFAM" id="SSF56801">
    <property type="entry name" value="Acetyl-CoA synthetase-like"/>
    <property type="match status" value="1"/>
</dbReference>
<dbReference type="GO" id="GO:0016020">
    <property type="term" value="C:membrane"/>
    <property type="evidence" value="ECO:0007669"/>
    <property type="project" value="TreeGrafter"/>
</dbReference>
<gene>
    <name evidence="4" type="ORF">AVDCRST_MAG34-3236</name>
</gene>
<dbReference type="PANTHER" id="PTHR43272">
    <property type="entry name" value="LONG-CHAIN-FATTY-ACID--COA LIGASE"/>
    <property type="match status" value="1"/>
</dbReference>
<dbReference type="EC" id="6.2.1.3" evidence="4"/>
<keyword evidence="4" id="KW-0436">Ligase</keyword>